<dbReference type="GO" id="GO:0016740">
    <property type="term" value="F:transferase activity"/>
    <property type="evidence" value="ECO:0007669"/>
    <property type="project" value="UniProtKB-KW"/>
</dbReference>
<evidence type="ECO:0000313" key="10">
    <source>
        <dbReference type="Proteomes" id="UP000755585"/>
    </source>
</evidence>
<proteinExistence type="inferred from homology"/>
<feature type="compositionally biased region" description="Low complexity" evidence="8">
    <location>
        <begin position="296"/>
        <end position="316"/>
    </location>
</feature>
<evidence type="ECO:0000256" key="1">
    <source>
        <dbReference type="ARBA" id="ARBA00007150"/>
    </source>
</evidence>
<accession>A0ABS4UBK0</accession>
<organism evidence="9 10">
    <name type="scientific">Kribbella aluminosa</name>
    <dbReference type="NCBI Taxonomy" id="416017"/>
    <lineage>
        <taxon>Bacteria</taxon>
        <taxon>Bacillati</taxon>
        <taxon>Actinomycetota</taxon>
        <taxon>Actinomycetes</taxon>
        <taxon>Propionibacteriales</taxon>
        <taxon>Kribbellaceae</taxon>
        <taxon>Kribbella</taxon>
    </lineage>
</organism>
<keyword evidence="6 7" id="KW-0472">Membrane</keyword>
<comment type="similarity">
    <text evidence="1 7">Belongs to the Lgt family.</text>
</comment>
<feature type="transmembrane region" description="Helical" evidence="7">
    <location>
        <begin position="50"/>
        <end position="70"/>
    </location>
</feature>
<keyword evidence="10" id="KW-1185">Reference proteome</keyword>
<evidence type="ECO:0000256" key="2">
    <source>
        <dbReference type="ARBA" id="ARBA00022475"/>
    </source>
</evidence>
<evidence type="ECO:0000256" key="3">
    <source>
        <dbReference type="ARBA" id="ARBA00022679"/>
    </source>
</evidence>
<feature type="transmembrane region" description="Helical" evidence="7">
    <location>
        <begin position="20"/>
        <end position="38"/>
    </location>
</feature>
<protein>
    <recommendedName>
        <fullName evidence="7">Phosphatidylglycerol--prolipoprotein diacylglyceryl transferase</fullName>
        <ecNumber evidence="7">2.5.1.145</ecNumber>
    </recommendedName>
</protein>
<dbReference type="Proteomes" id="UP000755585">
    <property type="component" value="Unassembled WGS sequence"/>
</dbReference>
<evidence type="ECO:0000256" key="7">
    <source>
        <dbReference type="HAMAP-Rule" id="MF_01147"/>
    </source>
</evidence>
<name>A0ABS4UBK0_9ACTN</name>
<comment type="caution">
    <text evidence="9">The sequence shown here is derived from an EMBL/GenBank/DDBJ whole genome shotgun (WGS) entry which is preliminary data.</text>
</comment>
<sequence>MIPAYLPSPPSPHLPGPLMIRWYAIMVILGIVAAVVIGQRRWSARGGAQGAVLDVIMVAVPFGIVGGRLYHVITSWQLYFAPGKNPVEALYVWQGGLALWGAIAGGALGAWIAARRRGIDFAAFADALAPGILVGQAIGRIGCWFNQELYGRPTTLPWGLEIDPANRPAATPDAATYHPTFAYEALWDLGAAGVVIWAQRRFGLDRGRVFALYVAAYTAGRGWIETLRVDPANHILDVRLNVWTSLLLFLAAVAFLVLRRPSRVTASPEPALPSATTPGADGRAATPEEDRASTQPAPTAESADPAEAPAASARST</sequence>
<dbReference type="NCBIfam" id="TIGR00544">
    <property type="entry name" value="lgt"/>
    <property type="match status" value="1"/>
</dbReference>
<evidence type="ECO:0000313" key="9">
    <source>
        <dbReference type="EMBL" id="MBP2349022.1"/>
    </source>
</evidence>
<dbReference type="PANTHER" id="PTHR30589:SF0">
    <property type="entry name" value="PHOSPHATIDYLGLYCEROL--PROLIPOPROTEIN DIACYLGLYCERYL TRANSFERASE"/>
    <property type="match status" value="1"/>
</dbReference>
<dbReference type="EC" id="2.5.1.145" evidence="7"/>
<dbReference type="Pfam" id="PF01790">
    <property type="entry name" value="LGT"/>
    <property type="match status" value="1"/>
</dbReference>
<evidence type="ECO:0000256" key="4">
    <source>
        <dbReference type="ARBA" id="ARBA00022692"/>
    </source>
</evidence>
<feature type="transmembrane region" description="Helical" evidence="7">
    <location>
        <begin position="207"/>
        <end position="224"/>
    </location>
</feature>
<keyword evidence="3 7" id="KW-0808">Transferase</keyword>
<evidence type="ECO:0000256" key="8">
    <source>
        <dbReference type="SAM" id="MobiDB-lite"/>
    </source>
</evidence>
<dbReference type="EMBL" id="JAGINT010000001">
    <property type="protein sequence ID" value="MBP2349022.1"/>
    <property type="molecule type" value="Genomic_DNA"/>
</dbReference>
<reference evidence="9 10" key="1">
    <citation type="submission" date="2021-03" db="EMBL/GenBank/DDBJ databases">
        <title>Sequencing the genomes of 1000 actinobacteria strains.</title>
        <authorList>
            <person name="Klenk H.-P."/>
        </authorList>
    </citation>
    <scope>NUCLEOTIDE SEQUENCE [LARGE SCALE GENOMIC DNA]</scope>
    <source>
        <strain evidence="9 10">DSM 18824</strain>
    </source>
</reference>
<dbReference type="RefSeq" id="WP_209692251.1">
    <property type="nucleotide sequence ID" value="NZ_BAAAVU010000028.1"/>
</dbReference>
<feature type="region of interest" description="Disordered" evidence="8">
    <location>
        <begin position="266"/>
        <end position="316"/>
    </location>
</feature>
<comment type="function">
    <text evidence="7">Catalyzes the transfer of the diacylglyceryl group from phosphatidylglycerol to the sulfhydryl group of the N-terminal cysteine of a prolipoprotein, the first step in the formation of mature lipoproteins.</text>
</comment>
<feature type="binding site" evidence="7">
    <location>
        <position position="140"/>
    </location>
    <ligand>
        <name>a 1,2-diacyl-sn-glycero-3-phospho-(1'-sn-glycerol)</name>
        <dbReference type="ChEBI" id="CHEBI:64716"/>
    </ligand>
</feature>
<dbReference type="HAMAP" id="MF_01147">
    <property type="entry name" value="Lgt"/>
    <property type="match status" value="1"/>
</dbReference>
<gene>
    <name evidence="7" type="primary">lgt</name>
    <name evidence="9" type="ORF">JOF29_000105</name>
</gene>
<evidence type="ECO:0000256" key="5">
    <source>
        <dbReference type="ARBA" id="ARBA00022989"/>
    </source>
</evidence>
<evidence type="ECO:0000256" key="6">
    <source>
        <dbReference type="ARBA" id="ARBA00023136"/>
    </source>
</evidence>
<comment type="pathway">
    <text evidence="7">Protein modification; lipoprotein biosynthesis (diacylglyceryl transfer).</text>
</comment>
<comment type="subcellular location">
    <subcellularLocation>
        <location evidence="7">Cell membrane</location>
        <topology evidence="7">Multi-pass membrane protein</topology>
    </subcellularLocation>
</comment>
<keyword evidence="5 7" id="KW-1133">Transmembrane helix</keyword>
<dbReference type="PANTHER" id="PTHR30589">
    <property type="entry name" value="PROLIPOPROTEIN DIACYLGLYCERYL TRANSFERASE"/>
    <property type="match status" value="1"/>
</dbReference>
<feature type="transmembrane region" description="Helical" evidence="7">
    <location>
        <begin position="90"/>
        <end position="114"/>
    </location>
</feature>
<dbReference type="InterPro" id="IPR001640">
    <property type="entry name" value="Lgt"/>
</dbReference>
<comment type="catalytic activity">
    <reaction evidence="7">
        <text>L-cysteinyl-[prolipoprotein] + a 1,2-diacyl-sn-glycero-3-phospho-(1'-sn-glycerol) = an S-1,2-diacyl-sn-glyceryl-L-cysteinyl-[prolipoprotein] + sn-glycerol 1-phosphate + H(+)</text>
        <dbReference type="Rhea" id="RHEA:56712"/>
        <dbReference type="Rhea" id="RHEA-COMP:14679"/>
        <dbReference type="Rhea" id="RHEA-COMP:14680"/>
        <dbReference type="ChEBI" id="CHEBI:15378"/>
        <dbReference type="ChEBI" id="CHEBI:29950"/>
        <dbReference type="ChEBI" id="CHEBI:57685"/>
        <dbReference type="ChEBI" id="CHEBI:64716"/>
        <dbReference type="ChEBI" id="CHEBI:140658"/>
        <dbReference type="EC" id="2.5.1.145"/>
    </reaction>
</comment>
<keyword evidence="4 7" id="KW-0812">Transmembrane</keyword>
<feature type="transmembrane region" description="Helical" evidence="7">
    <location>
        <begin position="240"/>
        <end position="258"/>
    </location>
</feature>
<keyword evidence="2 7" id="KW-1003">Cell membrane</keyword>